<reference evidence="2" key="1">
    <citation type="submission" date="2016-03" db="EMBL/GenBank/DDBJ databases">
        <title>Geographic isolates of Lymantria dispar multiple nucleopolyhedrovirus: Genomic analysis and biological activity against different host strains of Lymantria dispar.</title>
        <authorList>
            <person name="Harrison R.L."/>
            <person name="Rowley D.L."/>
            <person name="Keena M.A."/>
        </authorList>
    </citation>
    <scope>NUCLEOTIDE SEQUENCE</scope>
    <source>
        <strain evidence="2">3054</strain>
    </source>
</reference>
<keyword evidence="1" id="KW-0472">Membrane</keyword>
<dbReference type="Pfam" id="PF05006">
    <property type="entry name" value="PIF3"/>
    <property type="match status" value="1"/>
</dbReference>
<evidence type="ECO:0000313" key="2">
    <source>
        <dbReference type="EMBL" id="AMO27640.1"/>
    </source>
</evidence>
<name>A0A140HQJ3_NPVLD</name>
<dbReference type="EMBL" id="KT626570">
    <property type="protein sequence ID" value="AMO27640.1"/>
    <property type="molecule type" value="Genomic_DNA"/>
</dbReference>
<protein>
    <submittedName>
        <fullName evidence="2">PIF-3</fullName>
    </submittedName>
</protein>
<organismHost>
    <name type="scientific">Lepidoptera</name>
    <name type="common">moths &amp; butterflies</name>
    <dbReference type="NCBI Taxonomy" id="7088"/>
</organismHost>
<organism evidence="2">
    <name type="scientific">Lymantria dispar multicapsid nuclear polyhedrosis virus</name>
    <name type="common">LdMNPV</name>
    <dbReference type="NCBI Taxonomy" id="10449"/>
    <lineage>
        <taxon>Viruses</taxon>
        <taxon>Viruses incertae sedis</taxon>
        <taxon>Naldaviricetes</taxon>
        <taxon>Lefavirales</taxon>
        <taxon>Baculoviridae</taxon>
        <taxon>Alphabaculovirus</taxon>
        <taxon>Alphabaculovirus lydisparis</taxon>
    </lineage>
</organism>
<keyword evidence="1" id="KW-1133">Transmembrane helix</keyword>
<keyword evidence="1" id="KW-0812">Transmembrane</keyword>
<accession>A0A140HQJ3</accession>
<feature type="transmembrane region" description="Helical" evidence="1">
    <location>
        <begin position="9"/>
        <end position="28"/>
    </location>
</feature>
<sequence>MVIFYSMDYIVGSVVLIAALLIAVYYSLQAAVALGEGDDAAAPAPTALELVFERNGIVNCARTRLPCVRDDQCRDNCARQVTAGEFECEEGFCAIRESNASGRPDDFECDQTRGLLNVFAASEFVVTQTCVSVYRDLIDDLGEPRPYLCEGGELDIDLVGRQFSANDCRCAAGFRKMVFDQTALARSIPVCIPSRLADVYSRFYTAPVD</sequence>
<evidence type="ECO:0000256" key="1">
    <source>
        <dbReference type="SAM" id="Phobius"/>
    </source>
</evidence>
<proteinExistence type="predicted"/>
<dbReference type="InterPro" id="IPR007703">
    <property type="entry name" value="PIF3"/>
</dbReference>